<sequence length="105" mass="11807">MLSPRLNPKLSCHFHRRTLDHHEQEEKSRRELGVCAITDPSDLMHVAIDPAKTPYHHRANTTATALKSSTLKPPSQVSKSGREETKKRALSQRNLAEAGCRRSVT</sequence>
<feature type="region of interest" description="Disordered" evidence="1">
    <location>
        <begin position="62"/>
        <end position="105"/>
    </location>
</feature>
<evidence type="ECO:0000256" key="1">
    <source>
        <dbReference type="SAM" id="MobiDB-lite"/>
    </source>
</evidence>
<name>A0A816X758_BRANA</name>
<protein>
    <submittedName>
        <fullName evidence="2">(rape) hypothetical protein</fullName>
    </submittedName>
</protein>
<reference evidence="2" key="1">
    <citation type="submission" date="2021-01" db="EMBL/GenBank/DDBJ databases">
        <authorList>
            <consortium name="Genoscope - CEA"/>
            <person name="William W."/>
        </authorList>
    </citation>
    <scope>NUCLEOTIDE SEQUENCE</scope>
</reference>
<feature type="region of interest" description="Disordered" evidence="1">
    <location>
        <begin position="1"/>
        <end position="32"/>
    </location>
</feature>
<organism evidence="2">
    <name type="scientific">Brassica napus</name>
    <name type="common">Rape</name>
    <dbReference type="NCBI Taxonomy" id="3708"/>
    <lineage>
        <taxon>Eukaryota</taxon>
        <taxon>Viridiplantae</taxon>
        <taxon>Streptophyta</taxon>
        <taxon>Embryophyta</taxon>
        <taxon>Tracheophyta</taxon>
        <taxon>Spermatophyta</taxon>
        <taxon>Magnoliopsida</taxon>
        <taxon>eudicotyledons</taxon>
        <taxon>Gunneridae</taxon>
        <taxon>Pentapetalae</taxon>
        <taxon>rosids</taxon>
        <taxon>malvids</taxon>
        <taxon>Brassicales</taxon>
        <taxon>Brassicaceae</taxon>
        <taxon>Brassiceae</taxon>
        <taxon>Brassica</taxon>
    </lineage>
</organism>
<proteinExistence type="predicted"/>
<dbReference type="AlphaFoldDB" id="A0A816X758"/>
<feature type="compositionally biased region" description="Basic and acidic residues" evidence="1">
    <location>
        <begin position="20"/>
        <end position="32"/>
    </location>
</feature>
<accession>A0A816X758</accession>
<dbReference type="Proteomes" id="UP001295469">
    <property type="component" value="Chromosome A02"/>
</dbReference>
<evidence type="ECO:0000313" key="2">
    <source>
        <dbReference type="EMBL" id="CAF2143387.1"/>
    </source>
</evidence>
<gene>
    <name evidence="2" type="ORF">DARMORV10_A02P34360.1</name>
</gene>
<dbReference type="EMBL" id="HG994356">
    <property type="protein sequence ID" value="CAF2143387.1"/>
    <property type="molecule type" value="Genomic_DNA"/>
</dbReference>
<feature type="compositionally biased region" description="Polar residues" evidence="1">
    <location>
        <begin position="62"/>
        <end position="79"/>
    </location>
</feature>